<evidence type="ECO:0000313" key="3">
    <source>
        <dbReference type="Proteomes" id="UP000023772"/>
    </source>
</evidence>
<dbReference type="PANTHER" id="PTHR38590:SF1">
    <property type="entry name" value="BLL0828 PROTEIN"/>
    <property type="match status" value="1"/>
</dbReference>
<feature type="domain" description="DUF559" evidence="1">
    <location>
        <begin position="68"/>
        <end position="175"/>
    </location>
</feature>
<dbReference type="EMBL" id="CP007451">
    <property type="protein sequence ID" value="AHW59689.1"/>
    <property type="molecule type" value="Genomic_DNA"/>
</dbReference>
<dbReference type="InterPro" id="IPR047216">
    <property type="entry name" value="Endonuclease_DUF559_bact"/>
</dbReference>
<evidence type="ECO:0000313" key="2">
    <source>
        <dbReference type="EMBL" id="AHW59689.1"/>
    </source>
</evidence>
<keyword evidence="2" id="KW-0489">Methyltransferase</keyword>
<keyword evidence="2" id="KW-0808">Transferase</keyword>
<keyword evidence="3" id="KW-1185">Reference proteome</keyword>
<dbReference type="InterPro" id="IPR011335">
    <property type="entry name" value="Restrct_endonuc-II-like"/>
</dbReference>
<proteinExistence type="predicted"/>
<dbReference type="Gene3D" id="3.40.960.10">
    <property type="entry name" value="VSR Endonuclease"/>
    <property type="match status" value="1"/>
</dbReference>
<dbReference type="PANTHER" id="PTHR38590">
    <property type="entry name" value="BLL0828 PROTEIN"/>
    <property type="match status" value="1"/>
</dbReference>
<dbReference type="Proteomes" id="UP000023772">
    <property type="component" value="Chromosome"/>
</dbReference>
<name>A0ABM5Q7X0_9BACT</name>
<reference evidence="2 3" key="1">
    <citation type="submission" date="2014-03" db="EMBL/GenBank/DDBJ databases">
        <title>Complete genome sequence of a deeply braunched marine Bacteroidia bacterium Draconibacterium orientale type strain FH5T.</title>
        <authorList>
            <person name="Li X."/>
            <person name="Wang X."/>
            <person name="Xie Z."/>
            <person name="Du Z."/>
            <person name="Chen G."/>
        </authorList>
    </citation>
    <scope>NUCLEOTIDE SEQUENCE [LARGE SCALE GENOMIC DNA]</scope>
    <source>
        <strain evidence="2 3">FH5</strain>
    </source>
</reference>
<dbReference type="GO" id="GO:0008168">
    <property type="term" value="F:methyltransferase activity"/>
    <property type="evidence" value="ECO:0007669"/>
    <property type="project" value="UniProtKB-KW"/>
</dbReference>
<organism evidence="2 3">
    <name type="scientific">Draconibacterium orientale</name>
    <dbReference type="NCBI Taxonomy" id="1168034"/>
    <lineage>
        <taxon>Bacteria</taxon>
        <taxon>Pseudomonadati</taxon>
        <taxon>Bacteroidota</taxon>
        <taxon>Bacteroidia</taxon>
        <taxon>Marinilabiliales</taxon>
        <taxon>Prolixibacteraceae</taxon>
        <taxon>Draconibacterium</taxon>
    </lineage>
</organism>
<accession>A0ABM5Q7X0</accession>
<protein>
    <submittedName>
        <fullName evidence="2">Cytosine methyltransferase</fullName>
    </submittedName>
</protein>
<dbReference type="CDD" id="cd01038">
    <property type="entry name" value="Endonuclease_DUF559"/>
    <property type="match status" value="1"/>
</dbReference>
<evidence type="ECO:0000259" key="1">
    <source>
        <dbReference type="Pfam" id="PF04480"/>
    </source>
</evidence>
<gene>
    <name evidence="2" type="ORF">FH5T_09030</name>
</gene>
<dbReference type="Pfam" id="PF04480">
    <property type="entry name" value="DUF559"/>
    <property type="match status" value="1"/>
</dbReference>
<dbReference type="SUPFAM" id="SSF52980">
    <property type="entry name" value="Restriction endonuclease-like"/>
    <property type="match status" value="1"/>
</dbReference>
<dbReference type="InterPro" id="IPR007569">
    <property type="entry name" value="DUF559"/>
</dbReference>
<dbReference type="GO" id="GO:0032259">
    <property type="term" value="P:methylation"/>
    <property type="evidence" value="ECO:0007669"/>
    <property type="project" value="UniProtKB-KW"/>
</dbReference>
<sequence>MKGANKVFYYCWRRNVRSTIPEFQSLIEARTFSASQAEGTAFTAVRRLFFISISFTFKSKMKLHNRKKLKNIRKHLRNHSTAAEATLWKMLKNKQIGGYKFRRQHSIDMYIVDFFCYDLMLAIELDGEVHADLNSIAWDTERDEKLAKLGITVLRYENRWVYEYPEIIKSDILKHARKMFEDI</sequence>